<reference evidence="2" key="2">
    <citation type="submission" date="2019-04" db="EMBL/GenBank/DDBJ databases">
        <title>Friends and foes A comparative genomics study of 23 Aspergillus species from section Flavi.</title>
        <authorList>
            <consortium name="DOE Joint Genome Institute"/>
            <person name="Kjaerbolling I."/>
            <person name="Vesth T."/>
            <person name="Frisvad J.C."/>
            <person name="Nybo J.L."/>
            <person name="Theobald S."/>
            <person name="Kildgaard S."/>
            <person name="Isbrandt T."/>
            <person name="Kuo A."/>
            <person name="Sato A."/>
            <person name="Lyhne E.K."/>
            <person name="Kogle M.E."/>
            <person name="Wiebenga A."/>
            <person name="Kun R.S."/>
            <person name="Lubbers R.J."/>
            <person name="Makela M.R."/>
            <person name="Barry K."/>
            <person name="Chovatia M."/>
            <person name="Clum A."/>
            <person name="Daum C."/>
            <person name="Haridas S."/>
            <person name="He G."/>
            <person name="LaButti K."/>
            <person name="Lipzen A."/>
            <person name="Mondo S."/>
            <person name="Riley R."/>
            <person name="Salamov A."/>
            <person name="Simmons B.A."/>
            <person name="Magnuson J.K."/>
            <person name="Henrissat B."/>
            <person name="Mortensen U.H."/>
            <person name="Larsen T.O."/>
            <person name="Devries R.P."/>
            <person name="Grigoriev I.V."/>
            <person name="Machida M."/>
            <person name="Baker S.E."/>
            <person name="Andersen M.R."/>
        </authorList>
    </citation>
    <scope>NUCLEOTIDE SEQUENCE</scope>
    <source>
        <strain evidence="2">CBS 117612</strain>
    </source>
</reference>
<protein>
    <recommendedName>
        <fullName evidence="1">Leucine-rich repeat domain-containing protein</fullName>
    </recommendedName>
</protein>
<organism evidence="3 4">
    <name type="scientific">Aspergillus arachidicola</name>
    <dbReference type="NCBI Taxonomy" id="656916"/>
    <lineage>
        <taxon>Eukaryota</taxon>
        <taxon>Fungi</taxon>
        <taxon>Dikarya</taxon>
        <taxon>Ascomycota</taxon>
        <taxon>Pezizomycotina</taxon>
        <taxon>Eurotiomycetes</taxon>
        <taxon>Eurotiomycetidae</taxon>
        <taxon>Eurotiales</taxon>
        <taxon>Aspergillaceae</taxon>
        <taxon>Aspergillus</taxon>
        <taxon>Aspergillus subgen. Circumdati</taxon>
    </lineage>
</organism>
<feature type="domain" description="Leucine-rich repeat" evidence="1">
    <location>
        <begin position="50"/>
        <end position="177"/>
    </location>
</feature>
<dbReference type="STRING" id="656916.A0A2G7FP70"/>
<dbReference type="Proteomes" id="UP000325558">
    <property type="component" value="Unassembled WGS sequence"/>
</dbReference>
<dbReference type="Pfam" id="PF24969">
    <property type="entry name" value="LRR_15"/>
    <property type="match status" value="1"/>
</dbReference>
<name>A0A2G7FP70_9EURO</name>
<dbReference type="EMBL" id="NEXV01000527">
    <property type="protein sequence ID" value="PIG82356.1"/>
    <property type="molecule type" value="Genomic_DNA"/>
</dbReference>
<evidence type="ECO:0000259" key="1">
    <source>
        <dbReference type="Pfam" id="PF24969"/>
    </source>
</evidence>
<dbReference type="Proteomes" id="UP000231358">
    <property type="component" value="Unassembled WGS sequence"/>
</dbReference>
<dbReference type="OrthoDB" id="5130616at2759"/>
<evidence type="ECO:0000313" key="2">
    <source>
        <dbReference type="EMBL" id="KAE8344162.1"/>
    </source>
</evidence>
<dbReference type="AlphaFoldDB" id="A0A2G7FP70"/>
<accession>A0A2G7FP70</accession>
<proteinExistence type="predicted"/>
<evidence type="ECO:0000313" key="3">
    <source>
        <dbReference type="EMBL" id="PIG82356.1"/>
    </source>
</evidence>
<dbReference type="InterPro" id="IPR056867">
    <property type="entry name" value="LRR_15"/>
</dbReference>
<dbReference type="EMBL" id="ML737125">
    <property type="protein sequence ID" value="KAE8344162.1"/>
    <property type="molecule type" value="Genomic_DNA"/>
</dbReference>
<gene>
    <name evidence="3" type="ORF">AARAC_009299</name>
    <name evidence="2" type="ORF">BDV24DRAFT_160711</name>
</gene>
<sequence>MHCIDLMLGAIVAGKMPFVDGRPGLSGLRQVHIKLIQSAGRGYTSRKLRPFYQLPSMKVLKAQMVIGGFVRAGQLPEKSSPIEHLEIVQSCMPNGCHDLIAPCKNLKSFKYSHHDSSRLDIDAFSQSLGVRKESLEELSVDHFWGVSLGTIDNQSFGSLSDYAALKHLRLSMDILVGDRLRTPDEGKHKVLVAELCNFVKASHVRASYVVFPLFKQLGIGGTFQNPNLSSQERSEGLKIYPEPSSLLVSWIYEITEELRTLCLENGVSFTVHDAQIERQYTEVLPDGTP</sequence>
<keyword evidence="4" id="KW-1185">Reference proteome</keyword>
<evidence type="ECO:0000313" key="4">
    <source>
        <dbReference type="Proteomes" id="UP000231358"/>
    </source>
</evidence>
<reference evidence="3 4" key="1">
    <citation type="submission" date="2017-05" db="EMBL/GenBank/DDBJ databases">
        <title>Genome sequence for an aflatoxigenic pathogen of Argentinian peanut, Aspergillus arachidicola.</title>
        <authorList>
            <person name="Moore G."/>
            <person name="Beltz S.B."/>
            <person name="Mack B.M."/>
        </authorList>
    </citation>
    <scope>NUCLEOTIDE SEQUENCE [LARGE SCALE GENOMIC DNA]</scope>
    <source>
        <strain evidence="3 4">CBS 117610</strain>
    </source>
</reference>